<evidence type="ECO:0000313" key="2">
    <source>
        <dbReference type="EMBL" id="KAL2651789.1"/>
    </source>
</evidence>
<accession>A0ABD1ZNI4</accession>
<gene>
    <name evidence="2" type="ORF">R1flu_019917</name>
</gene>
<dbReference type="SUPFAM" id="SSF50475">
    <property type="entry name" value="FMN-binding split barrel"/>
    <property type="match status" value="1"/>
</dbReference>
<dbReference type="Proteomes" id="UP001605036">
    <property type="component" value="Unassembled WGS sequence"/>
</dbReference>
<feature type="region of interest" description="Disordered" evidence="1">
    <location>
        <begin position="306"/>
        <end position="380"/>
    </location>
</feature>
<name>A0ABD1ZNI4_9MARC</name>
<dbReference type="PANTHER" id="PTHR13343:SF18">
    <property type="entry name" value="PENTATRICOPEPTIDE REPEAT (PPR) SUPERFAMILY PROTEIN"/>
    <property type="match status" value="1"/>
</dbReference>
<evidence type="ECO:0000313" key="3">
    <source>
        <dbReference type="Proteomes" id="UP001605036"/>
    </source>
</evidence>
<evidence type="ECO:0000256" key="1">
    <source>
        <dbReference type="SAM" id="MobiDB-lite"/>
    </source>
</evidence>
<dbReference type="Gene3D" id="3.20.180.10">
    <property type="entry name" value="PNP-oxidase-like"/>
    <property type="match status" value="1"/>
</dbReference>
<dbReference type="PANTHER" id="PTHR13343">
    <property type="entry name" value="CREG1 PROTEIN"/>
    <property type="match status" value="1"/>
</dbReference>
<feature type="compositionally biased region" description="Acidic residues" evidence="1">
    <location>
        <begin position="307"/>
        <end position="322"/>
    </location>
</feature>
<comment type="caution">
    <text evidence="2">The sequence shown here is derived from an EMBL/GenBank/DDBJ whole genome shotgun (WGS) entry which is preliminary data.</text>
</comment>
<sequence>MAALVGCGDRFAAATVWKQPRQRIQQHGFPFGRHSFLFLGNTGSSVENSSVSRRSVEVRVAADFSDSKPDSSNKRRGKWGYHPLEELTKMEKEELDQAGDGKLTEAEVARTVAEVNWSAVVFSSFISEEDAVFGTEVQYLIDDQGDFYFEVEDDNEFLRNLSFQQIYTVLIGYGSGDNLHFSELIEGALAGEDEDDGDSDEESIELDSEDIEILWEAVEDMQSMTEDMTLEDSFSSLGGWGGFKTLDEVHPMEFAYKVSEAVSADHASDLGKPERRLTITGVARPVSEDEEPYVQGIWYDRFLMASDESDDESDDEDGEAEEPGERRKNALELTSTQEGCLDVGRAHRPKSVGAEGAHSGVVSGKSFNGTAKLSSPGDRIKRTDPLVVADHMWQNIVIDGNEGPVSDGRLIEVGNSSGSPAENLGVRKDMNREALENQEGAIISWDSPANNDTNKQLGAVFEVSEGLDETEVEYSTEIVLPPGTTVDGDTIVVDWAEKPKPTFYKLEILSIRLDRGTGGQSNIEVRDFAFAEPDILAHFSTAIMEKINADGNKVDTALKALVQRCKGLEAEEVSLVGIDCLGVDLRVQFGIEIQTIRVPFSRRATCEESAEKLLDQLLFPRPGQRRSKKKGQQWNTQ</sequence>
<organism evidence="2 3">
    <name type="scientific">Riccia fluitans</name>
    <dbReference type="NCBI Taxonomy" id="41844"/>
    <lineage>
        <taxon>Eukaryota</taxon>
        <taxon>Viridiplantae</taxon>
        <taxon>Streptophyta</taxon>
        <taxon>Embryophyta</taxon>
        <taxon>Marchantiophyta</taxon>
        <taxon>Marchantiopsida</taxon>
        <taxon>Marchantiidae</taxon>
        <taxon>Marchantiales</taxon>
        <taxon>Ricciaceae</taxon>
        <taxon>Riccia</taxon>
    </lineage>
</organism>
<dbReference type="EMBL" id="JBHFFA010000001">
    <property type="protein sequence ID" value="KAL2651789.1"/>
    <property type="molecule type" value="Genomic_DNA"/>
</dbReference>
<keyword evidence="3" id="KW-1185">Reference proteome</keyword>
<dbReference type="InterPro" id="IPR037119">
    <property type="entry name" value="Haem_oxidase_HugZ-like_sf"/>
</dbReference>
<dbReference type="AlphaFoldDB" id="A0ABD1ZNI4"/>
<protein>
    <submittedName>
        <fullName evidence="2">Uncharacterized protein</fullName>
    </submittedName>
</protein>
<reference evidence="2 3" key="1">
    <citation type="submission" date="2024-09" db="EMBL/GenBank/DDBJ databases">
        <title>Chromosome-scale assembly of Riccia fluitans.</title>
        <authorList>
            <person name="Paukszto L."/>
            <person name="Sawicki J."/>
            <person name="Karawczyk K."/>
            <person name="Piernik-Szablinska J."/>
            <person name="Szczecinska M."/>
            <person name="Mazdziarz M."/>
        </authorList>
    </citation>
    <scope>NUCLEOTIDE SEQUENCE [LARGE SCALE GENOMIC DNA]</scope>
    <source>
        <strain evidence="2">Rf_01</strain>
        <tissue evidence="2">Aerial parts of the thallus</tissue>
    </source>
</reference>
<proteinExistence type="predicted"/>